<accession>A0AAE0PC46</accession>
<name>A0AAE0PC46_SORBR</name>
<keyword evidence="3" id="KW-1185">Reference proteome</keyword>
<sequence>KAIFLVAMRKAFEEREKSENSTQGNTLKLNRQSSGSQLCETARKADGGTACLLCLLTDCYSTVLVSPANHSIFLAPFRLVEAPSSNPAISRPTSVPIFAGQRASPLPLHNLPSSTGPSTTHKRLSNYRRTRQSDSNFPALSLKRNHQKRRQGTLKRAACAMGKIFASASCRSRPASLFFNFGTFTSLCVTMPRNNDMARVSAQADLAPWKKGLLAE</sequence>
<feature type="non-terminal residue" evidence="2">
    <location>
        <position position="216"/>
    </location>
</feature>
<comment type="caution">
    <text evidence="2">The sequence shown here is derived from an EMBL/GenBank/DDBJ whole genome shotgun (WGS) entry which is preliminary data.</text>
</comment>
<organism evidence="2 3">
    <name type="scientific">Sordaria brevicollis</name>
    <dbReference type="NCBI Taxonomy" id="83679"/>
    <lineage>
        <taxon>Eukaryota</taxon>
        <taxon>Fungi</taxon>
        <taxon>Dikarya</taxon>
        <taxon>Ascomycota</taxon>
        <taxon>Pezizomycotina</taxon>
        <taxon>Sordariomycetes</taxon>
        <taxon>Sordariomycetidae</taxon>
        <taxon>Sordariales</taxon>
        <taxon>Sordariaceae</taxon>
        <taxon>Sordaria</taxon>
    </lineage>
</organism>
<dbReference type="EMBL" id="JAUTDP010000008">
    <property type="protein sequence ID" value="KAK3397211.1"/>
    <property type="molecule type" value="Genomic_DNA"/>
</dbReference>
<feature type="compositionally biased region" description="Basic residues" evidence="1">
    <location>
        <begin position="120"/>
        <end position="130"/>
    </location>
</feature>
<proteinExistence type="predicted"/>
<evidence type="ECO:0000313" key="3">
    <source>
        <dbReference type="Proteomes" id="UP001281003"/>
    </source>
</evidence>
<feature type="non-terminal residue" evidence="2">
    <location>
        <position position="1"/>
    </location>
</feature>
<feature type="region of interest" description="Disordered" evidence="1">
    <location>
        <begin position="15"/>
        <end position="34"/>
    </location>
</feature>
<protein>
    <submittedName>
        <fullName evidence="2">Uncharacterized protein</fullName>
    </submittedName>
</protein>
<reference evidence="2" key="2">
    <citation type="submission" date="2023-07" db="EMBL/GenBank/DDBJ databases">
        <authorList>
            <consortium name="Lawrence Berkeley National Laboratory"/>
            <person name="Haridas S."/>
            <person name="Hensen N."/>
            <person name="Bonometti L."/>
            <person name="Westerberg I."/>
            <person name="Brannstrom I.O."/>
            <person name="Guillou S."/>
            <person name="Cros-Aarteil S."/>
            <person name="Calhoun S."/>
            <person name="Kuo A."/>
            <person name="Mondo S."/>
            <person name="Pangilinan J."/>
            <person name="Riley R."/>
            <person name="LaButti K."/>
            <person name="Andreopoulos B."/>
            <person name="Lipzen A."/>
            <person name="Chen C."/>
            <person name="Yanf M."/>
            <person name="Daum C."/>
            <person name="Ng V."/>
            <person name="Clum A."/>
            <person name="Steindorff A."/>
            <person name="Ohm R."/>
            <person name="Martin F."/>
            <person name="Silar P."/>
            <person name="Natvig D."/>
            <person name="Lalanne C."/>
            <person name="Gautier V."/>
            <person name="Ament-velasquez S.L."/>
            <person name="Kruys A."/>
            <person name="Hutchinson M.I."/>
            <person name="Powell A.J."/>
            <person name="Barry K."/>
            <person name="Miller A.N."/>
            <person name="Grigoriev I.V."/>
            <person name="Debuchy R."/>
            <person name="Gladieux P."/>
            <person name="Thoren M.H."/>
            <person name="Johannesson H."/>
        </authorList>
    </citation>
    <scope>NUCLEOTIDE SEQUENCE</scope>
    <source>
        <strain evidence="2">FGSC 1904</strain>
    </source>
</reference>
<feature type="region of interest" description="Disordered" evidence="1">
    <location>
        <begin position="108"/>
        <end position="132"/>
    </location>
</feature>
<feature type="compositionally biased region" description="Polar residues" evidence="1">
    <location>
        <begin position="20"/>
        <end position="34"/>
    </location>
</feature>
<gene>
    <name evidence="2" type="ORF">B0T20DRAFT_324385</name>
</gene>
<dbReference type="AlphaFoldDB" id="A0AAE0PC46"/>
<reference evidence="2" key="1">
    <citation type="journal article" date="2023" name="Mol. Phylogenet. Evol.">
        <title>Genome-scale phylogeny and comparative genomics of the fungal order Sordariales.</title>
        <authorList>
            <person name="Hensen N."/>
            <person name="Bonometti L."/>
            <person name="Westerberg I."/>
            <person name="Brannstrom I.O."/>
            <person name="Guillou S."/>
            <person name="Cros-Aarteil S."/>
            <person name="Calhoun S."/>
            <person name="Haridas S."/>
            <person name="Kuo A."/>
            <person name="Mondo S."/>
            <person name="Pangilinan J."/>
            <person name="Riley R."/>
            <person name="LaButti K."/>
            <person name="Andreopoulos B."/>
            <person name="Lipzen A."/>
            <person name="Chen C."/>
            <person name="Yan M."/>
            <person name="Daum C."/>
            <person name="Ng V."/>
            <person name="Clum A."/>
            <person name="Steindorff A."/>
            <person name="Ohm R.A."/>
            <person name="Martin F."/>
            <person name="Silar P."/>
            <person name="Natvig D.O."/>
            <person name="Lalanne C."/>
            <person name="Gautier V."/>
            <person name="Ament-Velasquez S.L."/>
            <person name="Kruys A."/>
            <person name="Hutchinson M.I."/>
            <person name="Powell A.J."/>
            <person name="Barry K."/>
            <person name="Miller A.N."/>
            <person name="Grigoriev I.V."/>
            <person name="Debuchy R."/>
            <person name="Gladieux P."/>
            <person name="Hiltunen Thoren M."/>
            <person name="Johannesson H."/>
        </authorList>
    </citation>
    <scope>NUCLEOTIDE SEQUENCE</scope>
    <source>
        <strain evidence="2">FGSC 1904</strain>
    </source>
</reference>
<evidence type="ECO:0000256" key="1">
    <source>
        <dbReference type="SAM" id="MobiDB-lite"/>
    </source>
</evidence>
<dbReference type="Proteomes" id="UP001281003">
    <property type="component" value="Unassembled WGS sequence"/>
</dbReference>
<evidence type="ECO:0000313" key="2">
    <source>
        <dbReference type="EMBL" id="KAK3397211.1"/>
    </source>
</evidence>